<dbReference type="InterPro" id="IPR029058">
    <property type="entry name" value="AB_hydrolase_fold"/>
</dbReference>
<dbReference type="GO" id="GO:0016787">
    <property type="term" value="F:hydrolase activity"/>
    <property type="evidence" value="ECO:0007669"/>
    <property type="project" value="UniProtKB-KW"/>
</dbReference>
<dbReference type="Pfam" id="PF12697">
    <property type="entry name" value="Abhydrolase_6"/>
    <property type="match status" value="1"/>
</dbReference>
<dbReference type="PANTHER" id="PTHR37017">
    <property type="entry name" value="AB HYDROLASE-1 DOMAIN-CONTAINING PROTEIN-RELATED"/>
    <property type="match status" value="1"/>
</dbReference>
<proteinExistence type="predicted"/>
<accession>A0A3A5MKA5</accession>
<name>A0A3A5MKA5_9MICO</name>
<gene>
    <name evidence="2" type="ORF">D6T64_14465</name>
</gene>
<evidence type="ECO:0000259" key="1">
    <source>
        <dbReference type="Pfam" id="PF12697"/>
    </source>
</evidence>
<keyword evidence="3" id="KW-1185">Reference proteome</keyword>
<evidence type="ECO:0000313" key="2">
    <source>
        <dbReference type="EMBL" id="RJT87508.1"/>
    </source>
</evidence>
<protein>
    <submittedName>
        <fullName evidence="2">Alpha/beta hydrolase</fullName>
    </submittedName>
</protein>
<evidence type="ECO:0000313" key="3">
    <source>
        <dbReference type="Proteomes" id="UP000272015"/>
    </source>
</evidence>
<keyword evidence="2" id="KW-0378">Hydrolase</keyword>
<reference evidence="2 3" key="1">
    <citation type="submission" date="2018-09" db="EMBL/GenBank/DDBJ databases">
        <title>Novel species of Cryobacterium.</title>
        <authorList>
            <person name="Liu Q."/>
            <person name="Xin Y.-H."/>
        </authorList>
    </citation>
    <scope>NUCLEOTIDE SEQUENCE [LARGE SCALE GENOMIC DNA]</scope>
    <source>
        <strain evidence="2 3">Hh39</strain>
    </source>
</reference>
<dbReference type="PANTHER" id="PTHR37017:SF11">
    <property type="entry name" value="ESTERASE_LIPASE_THIOESTERASE DOMAIN-CONTAINING PROTEIN"/>
    <property type="match status" value="1"/>
</dbReference>
<sequence length="233" mass="24799">MNIILVPGFWLDGSSWSGVTPALTAAGHAVQALTLPGLESVDASRAGIGLRDHIDAVVAVIDATDDPLVLVGHSGGGAVIHGALDARPLRVERAVYVDSGPLGDGASINESLQADGDDVPLPEWHDFDDDDLVDLTDDLRAEFRARAIPEPRGVVSEAQRLGDERRFDVPVTVIACEFPSSMLQEMIEAGHPYVAELARIADVEYTDLPTGHWPQFTRPDDLAAAILAAVDRA</sequence>
<dbReference type="Proteomes" id="UP000272015">
    <property type="component" value="Unassembled WGS sequence"/>
</dbReference>
<dbReference type="OrthoDB" id="9773549at2"/>
<organism evidence="2 3">
    <name type="scientific">Cryobacterium melibiosiphilum</name>
    <dbReference type="NCBI Taxonomy" id="995039"/>
    <lineage>
        <taxon>Bacteria</taxon>
        <taxon>Bacillati</taxon>
        <taxon>Actinomycetota</taxon>
        <taxon>Actinomycetes</taxon>
        <taxon>Micrococcales</taxon>
        <taxon>Microbacteriaceae</taxon>
        <taxon>Cryobacterium</taxon>
    </lineage>
</organism>
<dbReference type="InterPro" id="IPR052897">
    <property type="entry name" value="Sec-Metab_Biosynth_Hydrolase"/>
</dbReference>
<comment type="caution">
    <text evidence="2">The sequence shown here is derived from an EMBL/GenBank/DDBJ whole genome shotgun (WGS) entry which is preliminary data.</text>
</comment>
<dbReference type="Gene3D" id="3.40.50.1820">
    <property type="entry name" value="alpha/beta hydrolase"/>
    <property type="match status" value="1"/>
</dbReference>
<dbReference type="RefSeq" id="WP_119975381.1">
    <property type="nucleotide sequence ID" value="NZ_JBHSQA010000003.1"/>
</dbReference>
<dbReference type="InterPro" id="IPR000073">
    <property type="entry name" value="AB_hydrolase_1"/>
</dbReference>
<dbReference type="SUPFAM" id="SSF53474">
    <property type="entry name" value="alpha/beta-Hydrolases"/>
    <property type="match status" value="1"/>
</dbReference>
<feature type="domain" description="AB hydrolase-1" evidence="1">
    <location>
        <begin position="3"/>
        <end position="225"/>
    </location>
</feature>
<dbReference type="EMBL" id="QZVS01000089">
    <property type="protein sequence ID" value="RJT87508.1"/>
    <property type="molecule type" value="Genomic_DNA"/>
</dbReference>
<dbReference type="AlphaFoldDB" id="A0A3A5MKA5"/>